<feature type="domain" description="Wadjet protein JetD C-terminal" evidence="1">
    <location>
        <begin position="195"/>
        <end position="371"/>
    </location>
</feature>
<dbReference type="InterPro" id="IPR014544">
    <property type="entry name" value="UCP028408"/>
</dbReference>
<comment type="caution">
    <text evidence="3">The sequence shown here is derived from an EMBL/GenBank/DDBJ whole genome shotgun (WGS) entry which is preliminary data.</text>
</comment>
<accession>A0A4Q5ABM4</accession>
<proteinExistence type="predicted"/>
<evidence type="ECO:0000259" key="1">
    <source>
        <dbReference type="Pfam" id="PF09983"/>
    </source>
</evidence>
<dbReference type="EMBL" id="RYUN01000006">
    <property type="protein sequence ID" value="RYQ22013.1"/>
    <property type="molecule type" value="Genomic_DNA"/>
</dbReference>
<gene>
    <name evidence="3" type="ORF">PG2054B_0495</name>
</gene>
<dbReference type="Pfam" id="PF09983">
    <property type="entry name" value="JetD_C"/>
    <property type="match status" value="1"/>
</dbReference>
<dbReference type="InterPro" id="IPR024534">
    <property type="entry name" value="JetD_C"/>
</dbReference>
<dbReference type="AlphaFoldDB" id="A0A4Q5ABM4"/>
<name>A0A4Q5ABM4_9BIFI</name>
<dbReference type="Pfam" id="PF11795">
    <property type="entry name" value="DUF3322"/>
    <property type="match status" value="1"/>
</dbReference>
<evidence type="ECO:0000313" key="4">
    <source>
        <dbReference type="Proteomes" id="UP000294221"/>
    </source>
</evidence>
<dbReference type="RefSeq" id="WP_130012767.1">
    <property type="nucleotide sequence ID" value="NZ_RYUN01000006.1"/>
</dbReference>
<evidence type="ECO:0008006" key="5">
    <source>
        <dbReference type="Google" id="ProtNLM"/>
    </source>
</evidence>
<evidence type="ECO:0000313" key="3">
    <source>
        <dbReference type="EMBL" id="RYQ22013.1"/>
    </source>
</evidence>
<dbReference type="Proteomes" id="UP000294221">
    <property type="component" value="Unassembled WGS sequence"/>
</dbReference>
<feature type="domain" description="DUF3322" evidence="2">
    <location>
        <begin position="6"/>
        <end position="181"/>
    </location>
</feature>
<dbReference type="PIRSF" id="PIRSF028408">
    <property type="entry name" value="UCP028408"/>
    <property type="match status" value="1"/>
</dbReference>
<evidence type="ECO:0000259" key="2">
    <source>
        <dbReference type="Pfam" id="PF11795"/>
    </source>
</evidence>
<reference evidence="3 4" key="1">
    <citation type="submission" date="2018-12" db="EMBL/GenBank/DDBJ databases">
        <title>Unveiling genomic diversity among members of the Bifidobacterium pseudolongum species, a widely distributed gut commensal of the animal kingdom.</title>
        <authorList>
            <person name="Lugli G.A."/>
            <person name="Duranti S."/>
            <person name="Albert K."/>
            <person name="Mancabelli L."/>
            <person name="Napoli S."/>
            <person name="Viappiani A."/>
            <person name="Anzalone R."/>
            <person name="Longhi G."/>
            <person name="Milani C."/>
            <person name="Turroni F."/>
            <person name="Alessandri G."/>
            <person name="Sela D.A."/>
            <person name="Van Sinderen D."/>
            <person name="Ventura M."/>
        </authorList>
    </citation>
    <scope>NUCLEOTIDE SEQUENCE [LARGE SCALE GENOMIC DNA]</scope>
    <source>
        <strain evidence="3 4">2054B</strain>
    </source>
</reference>
<dbReference type="InterPro" id="IPR024537">
    <property type="entry name" value="DUF3322"/>
</dbReference>
<organism evidence="3 4">
    <name type="scientific">Bifidobacterium pseudolongum subsp. pseudolongum</name>
    <dbReference type="NCBI Taxonomy" id="31954"/>
    <lineage>
        <taxon>Bacteria</taxon>
        <taxon>Bacillati</taxon>
        <taxon>Actinomycetota</taxon>
        <taxon>Actinomycetes</taxon>
        <taxon>Bifidobacteriales</taxon>
        <taxon>Bifidobacteriaceae</taxon>
        <taxon>Bifidobacterium</taxon>
    </lineage>
</organism>
<protein>
    <recommendedName>
        <fullName evidence="5">DUF3322 and DUF2220 domain-containing protein</fullName>
    </recommendedName>
</protein>
<sequence length="375" mass="41833">MTTPADIAGAITRRVERRLYYTQENWPHAFPVRLGSQRALEADPITTFDADNAMRAWAERHGCRIETVTRRVGTPVDLVARVVVPDEATALHAAGREVRARRELVVARMRMVCARFGVDGTQAMAVVKMLSGESDVDFELFVRAAQWFATHRDLIAGMTAREVPLPGFSAKWLKASRSRRRRAICTLLGWSELPLRERPGELRYRYLDETCAAWPERLATAPVSAPETPIDTVLVVENKDTYQAIPAMPCTMGVFGSGFTVTRLRTLLPWCAGDGVRVVYWGDMDADGLEILARLRATGVACASLCMDRETYDAYEPFGTTLDAHGSLIPPREPKEGLCLTDEEYAFYRALCTGALPYPRVEQERIPIAQALARL</sequence>